<dbReference type="EMBL" id="BDIP01007988">
    <property type="protein sequence ID" value="GIQ91585.1"/>
    <property type="molecule type" value="Genomic_DNA"/>
</dbReference>
<proteinExistence type="predicted"/>
<evidence type="ECO:0000313" key="3">
    <source>
        <dbReference type="Proteomes" id="UP000265618"/>
    </source>
</evidence>
<feature type="transmembrane region" description="Helical" evidence="1">
    <location>
        <begin position="21"/>
        <end position="43"/>
    </location>
</feature>
<keyword evidence="1" id="KW-0472">Membrane</keyword>
<dbReference type="Proteomes" id="UP000265618">
    <property type="component" value="Unassembled WGS sequence"/>
</dbReference>
<protein>
    <submittedName>
        <fullName evidence="2">Uncharacterized protein</fullName>
    </submittedName>
</protein>
<organism evidence="2 3">
    <name type="scientific">Kipferlia bialata</name>
    <dbReference type="NCBI Taxonomy" id="797122"/>
    <lineage>
        <taxon>Eukaryota</taxon>
        <taxon>Metamonada</taxon>
        <taxon>Carpediemonas-like organisms</taxon>
        <taxon>Kipferlia</taxon>
    </lineage>
</organism>
<keyword evidence="1" id="KW-0812">Transmembrane</keyword>
<gene>
    <name evidence="2" type="ORF">KIPB_014919</name>
</gene>
<dbReference type="AlphaFoldDB" id="A0A9K3DC71"/>
<keyword evidence="3" id="KW-1185">Reference proteome</keyword>
<evidence type="ECO:0000313" key="2">
    <source>
        <dbReference type="EMBL" id="GIQ91585.1"/>
    </source>
</evidence>
<comment type="caution">
    <text evidence="2">The sequence shown here is derived from an EMBL/GenBank/DDBJ whole genome shotgun (WGS) entry which is preliminary data.</text>
</comment>
<reference evidence="2 3" key="1">
    <citation type="journal article" date="2018" name="PLoS ONE">
        <title>The draft genome of Kipferlia bialata reveals reductive genome evolution in fornicate parasites.</title>
        <authorList>
            <person name="Tanifuji G."/>
            <person name="Takabayashi S."/>
            <person name="Kume K."/>
            <person name="Takagi M."/>
            <person name="Nakayama T."/>
            <person name="Kamikawa R."/>
            <person name="Inagaki Y."/>
            <person name="Hashimoto T."/>
        </authorList>
    </citation>
    <scope>NUCLEOTIDE SEQUENCE [LARGE SCALE GENOMIC DNA]</scope>
    <source>
        <strain evidence="2">NY0173</strain>
    </source>
</reference>
<evidence type="ECO:0000256" key="1">
    <source>
        <dbReference type="SAM" id="Phobius"/>
    </source>
</evidence>
<keyword evidence="1" id="KW-1133">Transmembrane helix</keyword>
<sequence>MERERGIKDMMRINGVGSFHYWTSCALYMCGTSLVVEAVIVLVGRTFGISMFETQPLELLLIVFLVNGVCQ</sequence>
<accession>A0A9K3DC71</accession>
<name>A0A9K3DC71_9EUKA</name>
<feature type="non-terminal residue" evidence="2">
    <location>
        <position position="1"/>
    </location>
</feature>